<dbReference type="GO" id="GO:0000981">
    <property type="term" value="F:DNA-binding transcription factor activity, RNA polymerase II-specific"/>
    <property type="evidence" value="ECO:0007669"/>
    <property type="project" value="TreeGrafter"/>
</dbReference>
<feature type="DNA-binding region" description="Fork-head" evidence="6">
    <location>
        <begin position="99"/>
        <end position="193"/>
    </location>
</feature>
<dbReference type="GO" id="GO:0000978">
    <property type="term" value="F:RNA polymerase II cis-regulatory region sequence-specific DNA binding"/>
    <property type="evidence" value="ECO:0007669"/>
    <property type="project" value="TreeGrafter"/>
</dbReference>
<dbReference type="PROSITE" id="PS00658">
    <property type="entry name" value="FORK_HEAD_2"/>
    <property type="match status" value="1"/>
</dbReference>
<dbReference type="Pfam" id="PF00250">
    <property type="entry name" value="Forkhead"/>
    <property type="match status" value="1"/>
</dbReference>
<comment type="subcellular location">
    <subcellularLocation>
        <location evidence="1 6">Nucleus</location>
    </subcellularLocation>
</comment>
<dbReference type="SMART" id="SM00339">
    <property type="entry name" value="FH"/>
    <property type="match status" value="1"/>
</dbReference>
<dbReference type="AlphaFoldDB" id="T1IUQ0"/>
<keyword evidence="3 6" id="KW-0238">DNA-binding</keyword>
<evidence type="ECO:0000256" key="6">
    <source>
        <dbReference type="PROSITE-ProRule" id="PRU00089"/>
    </source>
</evidence>
<evidence type="ECO:0000256" key="5">
    <source>
        <dbReference type="ARBA" id="ARBA00023242"/>
    </source>
</evidence>
<evidence type="ECO:0000313" key="8">
    <source>
        <dbReference type="EnsemblMetazoa" id="SMAR004878-PA"/>
    </source>
</evidence>
<dbReference type="GO" id="GO:0005634">
    <property type="term" value="C:nucleus"/>
    <property type="evidence" value="ECO:0007669"/>
    <property type="project" value="UniProtKB-SubCell"/>
</dbReference>
<keyword evidence="5 6" id="KW-0539">Nucleus</keyword>
<dbReference type="SUPFAM" id="SSF46785">
    <property type="entry name" value="Winged helix' DNA-binding domain"/>
    <property type="match status" value="1"/>
</dbReference>
<evidence type="ECO:0000256" key="1">
    <source>
        <dbReference type="ARBA" id="ARBA00004123"/>
    </source>
</evidence>
<reference evidence="8" key="2">
    <citation type="submission" date="2015-02" db="UniProtKB">
        <authorList>
            <consortium name="EnsemblMetazoa"/>
        </authorList>
    </citation>
    <scope>IDENTIFICATION</scope>
</reference>
<dbReference type="GO" id="GO:0009653">
    <property type="term" value="P:anatomical structure morphogenesis"/>
    <property type="evidence" value="ECO:0007669"/>
    <property type="project" value="TreeGrafter"/>
</dbReference>
<keyword evidence="2" id="KW-0805">Transcription regulation</keyword>
<accession>T1IUQ0</accession>
<dbReference type="InterPro" id="IPR036390">
    <property type="entry name" value="WH_DNA-bd_sf"/>
</dbReference>
<dbReference type="Proteomes" id="UP000014500">
    <property type="component" value="Unassembled WGS sequence"/>
</dbReference>
<feature type="domain" description="Fork-head" evidence="7">
    <location>
        <begin position="99"/>
        <end position="193"/>
    </location>
</feature>
<evidence type="ECO:0000256" key="4">
    <source>
        <dbReference type="ARBA" id="ARBA00023163"/>
    </source>
</evidence>
<keyword evidence="9" id="KW-1185">Reference proteome</keyword>
<dbReference type="InterPro" id="IPR047514">
    <property type="entry name" value="FH_FOXL1"/>
</dbReference>
<dbReference type="PROSITE" id="PS50039">
    <property type="entry name" value="FORK_HEAD_3"/>
    <property type="match status" value="1"/>
</dbReference>
<dbReference type="PANTHER" id="PTHR11829">
    <property type="entry name" value="FORKHEAD BOX PROTEIN"/>
    <property type="match status" value="1"/>
</dbReference>
<keyword evidence="4" id="KW-0804">Transcription</keyword>
<dbReference type="InterPro" id="IPR050211">
    <property type="entry name" value="FOX_domain-containing"/>
</dbReference>
<dbReference type="EnsemblMetazoa" id="SMAR004878-RA">
    <property type="protein sequence ID" value="SMAR004878-PA"/>
    <property type="gene ID" value="SMAR004878"/>
</dbReference>
<evidence type="ECO:0000256" key="2">
    <source>
        <dbReference type="ARBA" id="ARBA00023015"/>
    </source>
</evidence>
<name>T1IUQ0_STRMM</name>
<dbReference type="CDD" id="cd20027">
    <property type="entry name" value="FH_FOXL1"/>
    <property type="match status" value="1"/>
</dbReference>
<dbReference type="Gene3D" id="1.10.10.10">
    <property type="entry name" value="Winged helix-like DNA-binding domain superfamily/Winged helix DNA-binding domain"/>
    <property type="match status" value="1"/>
</dbReference>
<dbReference type="PRINTS" id="PR00053">
    <property type="entry name" value="FORKHEAD"/>
</dbReference>
<evidence type="ECO:0000313" key="9">
    <source>
        <dbReference type="Proteomes" id="UP000014500"/>
    </source>
</evidence>
<dbReference type="GO" id="GO:0030154">
    <property type="term" value="P:cell differentiation"/>
    <property type="evidence" value="ECO:0007669"/>
    <property type="project" value="TreeGrafter"/>
</dbReference>
<dbReference type="InterPro" id="IPR018122">
    <property type="entry name" value="TF_fork_head_CS_1"/>
</dbReference>
<sequence>MLCADMQRFAFESRMALRMRRKRLFRRAIGKCTFEKKPQCTFSLGDANRNQWDVYAIMDSFTQATEYCGHQSFAAPISIVQCPGKVGLIEAGGNCLQQKPPYSYIALIALAIQSSSDQKMTLNSIYQFVMNTFPYYRHNKQGWQNSIRHNLSLNECFVKIPREKGQPGKGSYWTLDTDCYDMFENGNFRRRKRKTCRNSPPSIGYSYPILSGKAALFTIENLIGTTQQNEMTDVVVRDYNVNYFFDVNFCIINESKTI</sequence>
<organism evidence="8 9">
    <name type="scientific">Strigamia maritima</name>
    <name type="common">European centipede</name>
    <name type="synonym">Geophilus maritimus</name>
    <dbReference type="NCBI Taxonomy" id="126957"/>
    <lineage>
        <taxon>Eukaryota</taxon>
        <taxon>Metazoa</taxon>
        <taxon>Ecdysozoa</taxon>
        <taxon>Arthropoda</taxon>
        <taxon>Myriapoda</taxon>
        <taxon>Chilopoda</taxon>
        <taxon>Pleurostigmophora</taxon>
        <taxon>Geophilomorpha</taxon>
        <taxon>Linotaeniidae</taxon>
        <taxon>Strigamia</taxon>
    </lineage>
</organism>
<dbReference type="HOGENOM" id="CLU_1078957_0_0_1"/>
<proteinExistence type="predicted"/>
<protein>
    <recommendedName>
        <fullName evidence="7">Fork-head domain-containing protein</fullName>
    </recommendedName>
</protein>
<dbReference type="InterPro" id="IPR030456">
    <property type="entry name" value="TF_fork_head_CS_2"/>
</dbReference>
<evidence type="ECO:0000259" key="7">
    <source>
        <dbReference type="PROSITE" id="PS50039"/>
    </source>
</evidence>
<dbReference type="InterPro" id="IPR001766">
    <property type="entry name" value="Fork_head_dom"/>
</dbReference>
<dbReference type="PhylomeDB" id="T1IUQ0"/>
<dbReference type="EMBL" id="JH431551">
    <property type="status" value="NOT_ANNOTATED_CDS"/>
    <property type="molecule type" value="Genomic_DNA"/>
</dbReference>
<dbReference type="InterPro" id="IPR036388">
    <property type="entry name" value="WH-like_DNA-bd_sf"/>
</dbReference>
<dbReference type="FunFam" id="1.10.10.10:FF:000016">
    <property type="entry name" value="Forkhead box protein I1"/>
    <property type="match status" value="1"/>
</dbReference>
<evidence type="ECO:0000256" key="3">
    <source>
        <dbReference type="ARBA" id="ARBA00023125"/>
    </source>
</evidence>
<dbReference type="PANTHER" id="PTHR11829:SF343">
    <property type="entry name" value="FORK-HEAD DOMAIN-CONTAINING PROTEIN"/>
    <property type="match status" value="1"/>
</dbReference>
<dbReference type="PROSITE" id="PS00657">
    <property type="entry name" value="FORK_HEAD_1"/>
    <property type="match status" value="1"/>
</dbReference>
<dbReference type="STRING" id="126957.T1IUQ0"/>
<dbReference type="eggNOG" id="KOG2294">
    <property type="taxonomic scope" value="Eukaryota"/>
</dbReference>
<reference evidence="9" key="1">
    <citation type="submission" date="2011-05" db="EMBL/GenBank/DDBJ databases">
        <authorList>
            <person name="Richards S.R."/>
            <person name="Qu J."/>
            <person name="Jiang H."/>
            <person name="Jhangiani S.N."/>
            <person name="Agravi P."/>
            <person name="Goodspeed R."/>
            <person name="Gross S."/>
            <person name="Mandapat C."/>
            <person name="Jackson L."/>
            <person name="Mathew T."/>
            <person name="Pu L."/>
            <person name="Thornton R."/>
            <person name="Saada N."/>
            <person name="Wilczek-Boney K.B."/>
            <person name="Lee S."/>
            <person name="Kovar C."/>
            <person name="Wu Y."/>
            <person name="Scherer S.E."/>
            <person name="Worley K.C."/>
            <person name="Muzny D.M."/>
            <person name="Gibbs R."/>
        </authorList>
    </citation>
    <scope>NUCLEOTIDE SEQUENCE</scope>
    <source>
        <strain evidence="9">Brora</strain>
    </source>
</reference>